<dbReference type="CDD" id="cd01292">
    <property type="entry name" value="metallo-dependent_hydrolases"/>
    <property type="match status" value="1"/>
</dbReference>
<dbReference type="Pfam" id="PF04909">
    <property type="entry name" value="Amidohydro_2"/>
    <property type="match status" value="1"/>
</dbReference>
<dbReference type="GO" id="GO:0016831">
    <property type="term" value="F:carboxy-lyase activity"/>
    <property type="evidence" value="ECO:0007669"/>
    <property type="project" value="InterPro"/>
</dbReference>
<dbReference type="Proteomes" id="UP001165427">
    <property type="component" value="Unassembled WGS sequence"/>
</dbReference>
<dbReference type="AlphaFoldDB" id="A0AA41R8N1"/>
<accession>A0AA41R8N1</accession>
<feature type="domain" description="Amidohydrolase-related" evidence="2">
    <location>
        <begin position="25"/>
        <end position="291"/>
    </location>
</feature>
<evidence type="ECO:0000313" key="4">
    <source>
        <dbReference type="Proteomes" id="UP001165427"/>
    </source>
</evidence>
<reference evidence="3" key="1">
    <citation type="submission" date="2022-04" db="EMBL/GenBank/DDBJ databases">
        <title>Desulfatitalea alkaliphila sp. nov., a novel anaerobic sulfate-reducing bacterium isolated from terrestrial mud volcano, Taman Peninsula, Russia.</title>
        <authorList>
            <person name="Khomyakova M.A."/>
            <person name="Merkel A.Y."/>
            <person name="Slobodkin A.I."/>
        </authorList>
    </citation>
    <scope>NUCLEOTIDE SEQUENCE</scope>
    <source>
        <strain evidence="3">M08but</strain>
    </source>
</reference>
<dbReference type="InterPro" id="IPR006680">
    <property type="entry name" value="Amidohydro-rel"/>
</dbReference>
<dbReference type="Gene3D" id="3.20.20.140">
    <property type="entry name" value="Metal-dependent hydrolases"/>
    <property type="match status" value="1"/>
</dbReference>
<dbReference type="EMBL" id="JALJRB010000009">
    <property type="protein sequence ID" value="MCJ8500903.1"/>
    <property type="molecule type" value="Genomic_DNA"/>
</dbReference>
<dbReference type="SUPFAM" id="SSF51556">
    <property type="entry name" value="Metallo-dependent hydrolases"/>
    <property type="match status" value="1"/>
</dbReference>
<gene>
    <name evidence="3" type="ORF">MRX98_10000</name>
</gene>
<dbReference type="PANTHER" id="PTHR21240:SF28">
    <property type="entry name" value="ISO-OROTATE DECARBOXYLASE (EUROFUNG)"/>
    <property type="match status" value="1"/>
</dbReference>
<organism evidence="3 4">
    <name type="scientific">Desulfatitalea alkaliphila</name>
    <dbReference type="NCBI Taxonomy" id="2929485"/>
    <lineage>
        <taxon>Bacteria</taxon>
        <taxon>Pseudomonadati</taxon>
        <taxon>Thermodesulfobacteriota</taxon>
        <taxon>Desulfobacteria</taxon>
        <taxon>Desulfobacterales</taxon>
        <taxon>Desulfosarcinaceae</taxon>
        <taxon>Desulfatitalea</taxon>
    </lineage>
</organism>
<evidence type="ECO:0000313" key="3">
    <source>
        <dbReference type="EMBL" id="MCJ8500903.1"/>
    </source>
</evidence>
<evidence type="ECO:0000256" key="1">
    <source>
        <dbReference type="ARBA" id="ARBA00023239"/>
    </source>
</evidence>
<dbReference type="PANTHER" id="PTHR21240">
    <property type="entry name" value="2-AMINO-3-CARBOXYLMUCONATE-6-SEMIALDEHYDE DECARBOXYLASE"/>
    <property type="match status" value="1"/>
</dbReference>
<keyword evidence="1" id="KW-0456">Lyase</keyword>
<dbReference type="GO" id="GO:0005737">
    <property type="term" value="C:cytoplasm"/>
    <property type="evidence" value="ECO:0007669"/>
    <property type="project" value="TreeGrafter"/>
</dbReference>
<sequence>MLKPDLPLIMDAEGDGPPAGLPPVVDAHVHIFPRTLFAAIHQWFDAHAWPIRYRMNTDAVLDFLFDRGVAHLVALQYAHKPGIAVSLNQYMAAKCARFGKRVIGMATIYPGERNARAILEAAFDAGLAGVKLHAHVQCFDMNDAQMAPVYEVCAERAKPIIMHVGREPNSPQYACDPHLICRADKLERVVREHPRLRVCVPHLGMDELTAYRHLIEKYDNLWLDTTMALSEYLPLQEGIDLASYRWQRVMYGSDFPNIPYAWDRELKHLARMNLSAQALEWVLHRSAADFFQTAFQPNLPSS</sequence>
<dbReference type="GO" id="GO:0019748">
    <property type="term" value="P:secondary metabolic process"/>
    <property type="evidence" value="ECO:0007669"/>
    <property type="project" value="TreeGrafter"/>
</dbReference>
<dbReference type="InterPro" id="IPR032466">
    <property type="entry name" value="Metal_Hydrolase"/>
</dbReference>
<evidence type="ECO:0000259" key="2">
    <source>
        <dbReference type="Pfam" id="PF04909"/>
    </source>
</evidence>
<comment type="caution">
    <text evidence="3">The sequence shown here is derived from an EMBL/GenBank/DDBJ whole genome shotgun (WGS) entry which is preliminary data.</text>
</comment>
<protein>
    <submittedName>
        <fullName evidence="3">Amidohydrolase</fullName>
    </submittedName>
</protein>
<name>A0AA41R8N1_9BACT</name>
<dbReference type="GO" id="GO:0016787">
    <property type="term" value="F:hydrolase activity"/>
    <property type="evidence" value="ECO:0007669"/>
    <property type="project" value="InterPro"/>
</dbReference>
<dbReference type="RefSeq" id="WP_246906678.1">
    <property type="nucleotide sequence ID" value="NZ_JALJRB010000009.1"/>
</dbReference>
<keyword evidence="4" id="KW-1185">Reference proteome</keyword>
<proteinExistence type="predicted"/>
<dbReference type="InterPro" id="IPR032465">
    <property type="entry name" value="ACMSD"/>
</dbReference>